<evidence type="ECO:0000313" key="2">
    <source>
        <dbReference type="EMBL" id="GID64352.1"/>
    </source>
</evidence>
<feature type="transmembrane region" description="Helical" evidence="1">
    <location>
        <begin position="44"/>
        <end position="62"/>
    </location>
</feature>
<sequence length="225" mass="24327">MTTTALMPLDPSVSPQHANRILPIRANLLPQDISDGRRARRTRAVVIIAVVLVLGLLSGWYWHATVQKQEAEDDFSFVTGQVSRVQDDQGAYKDLTTTKNSNTKMNGQLTKLMADDLPWQTVLDLVRTTGTKYEVSITQLTGQLAQDDGSATTGDAVGSISINGKAPDKKAVAKYVLALVDLESKGFTDPFVSNVSGADKDGVTFTMTVSLTKVAQCGKYTTKCK</sequence>
<gene>
    <name evidence="2" type="ORF">Acy02nite_22330</name>
</gene>
<comment type="caution">
    <text evidence="2">The sequence shown here is derived from an EMBL/GenBank/DDBJ whole genome shotgun (WGS) entry which is preliminary data.</text>
</comment>
<keyword evidence="1" id="KW-0472">Membrane</keyword>
<dbReference type="EMBL" id="BOMH01000016">
    <property type="protein sequence ID" value="GID64352.1"/>
    <property type="molecule type" value="Genomic_DNA"/>
</dbReference>
<name>A0A919IHA4_9ACTN</name>
<keyword evidence="1" id="KW-1133">Transmembrane helix</keyword>
<dbReference type="AlphaFoldDB" id="A0A919IHA4"/>
<evidence type="ECO:0000256" key="1">
    <source>
        <dbReference type="SAM" id="Phobius"/>
    </source>
</evidence>
<dbReference type="Proteomes" id="UP000619479">
    <property type="component" value="Unassembled WGS sequence"/>
</dbReference>
<keyword evidence="3" id="KW-1185">Reference proteome</keyword>
<organism evidence="2 3">
    <name type="scientific">Actinoplanes cyaneus</name>
    <dbReference type="NCBI Taxonomy" id="52696"/>
    <lineage>
        <taxon>Bacteria</taxon>
        <taxon>Bacillati</taxon>
        <taxon>Actinomycetota</taxon>
        <taxon>Actinomycetes</taxon>
        <taxon>Micromonosporales</taxon>
        <taxon>Micromonosporaceae</taxon>
        <taxon>Actinoplanes</taxon>
    </lineage>
</organism>
<accession>A0A919IHA4</accession>
<protein>
    <submittedName>
        <fullName evidence="2">Uncharacterized protein</fullName>
    </submittedName>
</protein>
<evidence type="ECO:0000313" key="3">
    <source>
        <dbReference type="Proteomes" id="UP000619479"/>
    </source>
</evidence>
<keyword evidence="1" id="KW-0812">Transmembrane</keyword>
<dbReference type="RefSeq" id="WP_203739855.1">
    <property type="nucleotide sequence ID" value="NZ_BAAAUC010000007.1"/>
</dbReference>
<proteinExistence type="predicted"/>
<reference evidence="2" key="1">
    <citation type="submission" date="2021-01" db="EMBL/GenBank/DDBJ databases">
        <title>Whole genome shotgun sequence of Actinoplanes cyaneus NBRC 14990.</title>
        <authorList>
            <person name="Komaki H."/>
            <person name="Tamura T."/>
        </authorList>
    </citation>
    <scope>NUCLEOTIDE SEQUENCE</scope>
    <source>
        <strain evidence="2">NBRC 14990</strain>
    </source>
</reference>